<dbReference type="CDD" id="cd00093">
    <property type="entry name" value="HTH_XRE"/>
    <property type="match status" value="1"/>
</dbReference>
<dbReference type="EMBL" id="WGGT01000035">
    <property type="protein sequence ID" value="MVQ47418.1"/>
    <property type="molecule type" value="Genomic_DNA"/>
</dbReference>
<organism evidence="2 3">
    <name type="scientific">Roseburia intestinalis</name>
    <dbReference type="NCBI Taxonomy" id="166486"/>
    <lineage>
        <taxon>Bacteria</taxon>
        <taxon>Bacillati</taxon>
        <taxon>Bacillota</taxon>
        <taxon>Clostridia</taxon>
        <taxon>Lachnospirales</taxon>
        <taxon>Lachnospiraceae</taxon>
        <taxon>Roseburia</taxon>
    </lineage>
</organism>
<dbReference type="Gene3D" id="1.10.260.40">
    <property type="entry name" value="lambda repressor-like DNA-binding domains"/>
    <property type="match status" value="1"/>
</dbReference>
<reference evidence="2 3" key="1">
    <citation type="submission" date="2019-10" db="EMBL/GenBank/DDBJ databases">
        <title>Roseburia spp. ameliorate alcoholic fatty liver via restoration of gut barrier function.</title>
        <authorList>
            <person name="Seo B."/>
            <person name="Ko G."/>
        </authorList>
    </citation>
    <scope>NUCLEOTIDE SEQUENCE [LARGE SCALE GENOMIC DNA]</scope>
    <source>
        <strain evidence="2 3">SNUG30017</strain>
    </source>
</reference>
<dbReference type="SUPFAM" id="SSF47413">
    <property type="entry name" value="lambda repressor-like DNA-binding domains"/>
    <property type="match status" value="1"/>
</dbReference>
<evidence type="ECO:0000259" key="1">
    <source>
        <dbReference type="PROSITE" id="PS50943"/>
    </source>
</evidence>
<dbReference type="InterPro" id="IPR001387">
    <property type="entry name" value="Cro/C1-type_HTH"/>
</dbReference>
<dbReference type="Pfam" id="PF01381">
    <property type="entry name" value="HTH_3"/>
    <property type="match status" value="1"/>
</dbReference>
<comment type="caution">
    <text evidence="2">The sequence shown here is derived from an EMBL/GenBank/DDBJ whole genome shotgun (WGS) entry which is preliminary data.</text>
</comment>
<accession>A0A6L6XKJ8</accession>
<protein>
    <submittedName>
        <fullName evidence="2">Helix-turn-helix domain-containing protein</fullName>
    </submittedName>
</protein>
<dbReference type="AlphaFoldDB" id="A0A6L6XKJ8"/>
<dbReference type="PROSITE" id="PS50943">
    <property type="entry name" value="HTH_CROC1"/>
    <property type="match status" value="1"/>
</dbReference>
<dbReference type="InterPro" id="IPR010982">
    <property type="entry name" value="Lambda_DNA-bd_dom_sf"/>
</dbReference>
<dbReference type="Proteomes" id="UP000479531">
    <property type="component" value="Unassembled WGS sequence"/>
</dbReference>
<dbReference type="RefSeq" id="WP_157351126.1">
    <property type="nucleotide sequence ID" value="NZ_WGGT01000035.1"/>
</dbReference>
<name>A0A6L6XKJ8_9FIRM</name>
<sequence>MITMPTIDMAATGMNITRLRINAGLSVKDLADIFGFATPQAVYKWQHGVAMPTLDNLVVLAAVFGVSMDEIIAVDVNVKAQISA</sequence>
<dbReference type="GO" id="GO:0003677">
    <property type="term" value="F:DNA binding"/>
    <property type="evidence" value="ECO:0007669"/>
    <property type="project" value="InterPro"/>
</dbReference>
<gene>
    <name evidence="2" type="ORF">GCK47_17475</name>
</gene>
<evidence type="ECO:0000313" key="3">
    <source>
        <dbReference type="Proteomes" id="UP000479531"/>
    </source>
</evidence>
<feature type="domain" description="HTH cro/C1-type" evidence="1">
    <location>
        <begin position="16"/>
        <end position="71"/>
    </location>
</feature>
<evidence type="ECO:0000313" key="2">
    <source>
        <dbReference type="EMBL" id="MVQ47418.1"/>
    </source>
</evidence>
<dbReference type="SMART" id="SM00530">
    <property type="entry name" value="HTH_XRE"/>
    <property type="match status" value="1"/>
</dbReference>
<proteinExistence type="predicted"/>